<keyword evidence="2" id="KW-0732">Signal</keyword>
<dbReference type="Gene3D" id="2.40.160.20">
    <property type="match status" value="1"/>
</dbReference>
<dbReference type="EMBL" id="VZPB01000018">
    <property type="protein sequence ID" value="KAB0583113.1"/>
    <property type="molecule type" value="Genomic_DNA"/>
</dbReference>
<feature type="domain" description="SH3b" evidence="3">
    <location>
        <begin position="61"/>
        <end position="124"/>
    </location>
</feature>
<dbReference type="InterPro" id="IPR011250">
    <property type="entry name" value="OMP/PagP_B-barrel"/>
</dbReference>
<comment type="subcellular location">
    <subcellularLocation>
        <location evidence="1">Cell outer membrane</location>
    </subcellularLocation>
</comment>
<organism evidence="4 5">
    <name type="scientific">Ideonella dechloratans</name>
    <dbReference type="NCBI Taxonomy" id="36863"/>
    <lineage>
        <taxon>Bacteria</taxon>
        <taxon>Pseudomonadati</taxon>
        <taxon>Pseudomonadota</taxon>
        <taxon>Betaproteobacteria</taxon>
        <taxon>Burkholderiales</taxon>
        <taxon>Sphaerotilaceae</taxon>
        <taxon>Ideonella</taxon>
    </lineage>
</organism>
<gene>
    <name evidence="4" type="ORF">F7Q92_09585</name>
</gene>
<dbReference type="OrthoDB" id="9148835at2"/>
<feature type="signal peptide" evidence="2">
    <location>
        <begin position="1"/>
        <end position="29"/>
    </location>
</feature>
<dbReference type="AlphaFoldDB" id="A0A643FF36"/>
<evidence type="ECO:0000313" key="4">
    <source>
        <dbReference type="EMBL" id="KAB0583113.1"/>
    </source>
</evidence>
<dbReference type="Pfam" id="PF08239">
    <property type="entry name" value="SH3_3"/>
    <property type="match status" value="1"/>
</dbReference>
<feature type="chain" id="PRO_5024854960" description="SH3b domain-containing protein" evidence="2">
    <location>
        <begin position="30"/>
        <end position="282"/>
    </location>
</feature>
<dbReference type="InterPro" id="IPR003646">
    <property type="entry name" value="SH3-like_bac-type"/>
</dbReference>
<proteinExistence type="predicted"/>
<evidence type="ECO:0000256" key="1">
    <source>
        <dbReference type="ARBA" id="ARBA00004442"/>
    </source>
</evidence>
<dbReference type="Gene3D" id="2.30.30.40">
    <property type="entry name" value="SH3 Domains"/>
    <property type="match status" value="1"/>
</dbReference>
<accession>A0A643FF36</accession>
<dbReference type="GO" id="GO:0009279">
    <property type="term" value="C:cell outer membrane"/>
    <property type="evidence" value="ECO:0007669"/>
    <property type="project" value="UniProtKB-SubCell"/>
</dbReference>
<protein>
    <recommendedName>
        <fullName evidence="3">SH3b domain-containing protein</fullName>
    </recommendedName>
</protein>
<name>A0A643FF36_IDEDE</name>
<dbReference type="Proteomes" id="UP000430120">
    <property type="component" value="Unassembled WGS sequence"/>
</dbReference>
<dbReference type="PROSITE" id="PS51781">
    <property type="entry name" value="SH3B"/>
    <property type="match status" value="1"/>
</dbReference>
<evidence type="ECO:0000313" key="5">
    <source>
        <dbReference type="Proteomes" id="UP000430120"/>
    </source>
</evidence>
<comment type="caution">
    <text evidence="4">The sequence shown here is derived from an EMBL/GenBank/DDBJ whole genome shotgun (WGS) entry which is preliminary data.</text>
</comment>
<reference evidence="4 5" key="1">
    <citation type="submission" date="2019-09" db="EMBL/GenBank/DDBJ databases">
        <title>Draft genome sequences of 48 bacterial type strains from the CCUG.</title>
        <authorList>
            <person name="Tunovic T."/>
            <person name="Pineiro-Iglesias B."/>
            <person name="Unosson C."/>
            <person name="Inganas E."/>
            <person name="Ohlen M."/>
            <person name="Cardew S."/>
            <person name="Jensie-Markopoulos S."/>
            <person name="Salva-Serra F."/>
            <person name="Jaen-Luchoro D."/>
            <person name="Karlsson R."/>
            <person name="Svensson-Stadler L."/>
            <person name="Chun J."/>
            <person name="Moore E."/>
        </authorList>
    </citation>
    <scope>NUCLEOTIDE SEQUENCE [LARGE SCALE GENOMIC DNA]</scope>
    <source>
        <strain evidence="4 5">CCUG 30977</strain>
    </source>
</reference>
<sequence>MRPMRTAHAFATALLSALLLTLQTAPAWGQDAGAAPPAEAAPAPGILDRWFPPKPEGLDAQERLQVTAPFVELHTGPGRGYPVFHVVEREGWITIVLRHTDWYKVRTEDGKIGWMNREQLASTLTASGDRKTFREVVLDDYLRRRVEMGATFGRFDSEPVIKLWGGYRLSDTLSVELASSQVQGVYAGTSLWHVALLTEPWFKQRLSPFFGVGVGRFHNVPNKSLIDAHTTDANLGMVTLGVKYHLSERFVARLDFELTTAFLSDAKTSDYGAYNAGLSFFF</sequence>
<evidence type="ECO:0000256" key="2">
    <source>
        <dbReference type="SAM" id="SignalP"/>
    </source>
</evidence>
<dbReference type="SUPFAM" id="SSF56925">
    <property type="entry name" value="OMPA-like"/>
    <property type="match status" value="1"/>
</dbReference>
<evidence type="ECO:0000259" key="3">
    <source>
        <dbReference type="PROSITE" id="PS51781"/>
    </source>
</evidence>
<keyword evidence="5" id="KW-1185">Reference proteome</keyword>